<feature type="domain" description="EF-hand" evidence="13">
    <location>
        <begin position="8"/>
        <end position="43"/>
    </location>
</feature>
<reference evidence="14 15" key="1">
    <citation type="journal article" date="2020" name="Nature">
        <title>Six reference-quality genomes reveal evolution of bat adaptations.</title>
        <authorList>
            <person name="Jebb D."/>
            <person name="Huang Z."/>
            <person name="Pippel M."/>
            <person name="Hughes G.M."/>
            <person name="Lavrichenko K."/>
            <person name="Devanna P."/>
            <person name="Winkler S."/>
            <person name="Jermiin L.S."/>
            <person name="Skirmuntt E.C."/>
            <person name="Katzourakis A."/>
            <person name="Burkitt-Gray L."/>
            <person name="Ray D.A."/>
            <person name="Sullivan K.A.M."/>
            <person name="Roscito J.G."/>
            <person name="Kirilenko B.M."/>
            <person name="Davalos L.M."/>
            <person name="Corthals A.P."/>
            <person name="Power M.L."/>
            <person name="Jones G."/>
            <person name="Ransome R.D."/>
            <person name="Dechmann D.K.N."/>
            <person name="Locatelli A.G."/>
            <person name="Puechmaille S.J."/>
            <person name="Fedrigo O."/>
            <person name="Jarvis E.D."/>
            <person name="Hiller M."/>
            <person name="Vernes S.C."/>
            <person name="Myers E.W."/>
            <person name="Teeling E.C."/>
        </authorList>
    </citation>
    <scope>NUCLEOTIDE SEQUENCE [LARGE SCALE GENOMIC DNA]</scope>
    <source>
        <strain evidence="14">MRouAeg1</strain>
        <tissue evidence="14">Muscle</tissue>
    </source>
</reference>
<evidence type="ECO:0000256" key="1">
    <source>
        <dbReference type="ARBA" id="ARBA00004300"/>
    </source>
</evidence>
<dbReference type="EMBL" id="JACASE010000012">
    <property type="protein sequence ID" value="KAF6423211.1"/>
    <property type="molecule type" value="Genomic_DNA"/>
</dbReference>
<dbReference type="InterPro" id="IPR011992">
    <property type="entry name" value="EF-hand-dom_pair"/>
</dbReference>
<dbReference type="InterPro" id="IPR002048">
    <property type="entry name" value="EF_hand_dom"/>
</dbReference>
<evidence type="ECO:0000256" key="5">
    <source>
        <dbReference type="ARBA" id="ARBA00022723"/>
    </source>
</evidence>
<dbReference type="PROSITE" id="PS00018">
    <property type="entry name" value="EF_HAND_1"/>
    <property type="match status" value="1"/>
</dbReference>
<accession>A0A7J8DJA2</accession>
<dbReference type="GO" id="GO:0005813">
    <property type="term" value="C:centrosome"/>
    <property type="evidence" value="ECO:0007669"/>
    <property type="project" value="UniProtKB-SubCell"/>
</dbReference>
<evidence type="ECO:0000256" key="12">
    <source>
        <dbReference type="SAM" id="MobiDB-lite"/>
    </source>
</evidence>
<dbReference type="SUPFAM" id="SSF47473">
    <property type="entry name" value="EF-hand"/>
    <property type="match status" value="1"/>
</dbReference>
<dbReference type="GO" id="GO:0005509">
    <property type="term" value="F:calcium ion binding"/>
    <property type="evidence" value="ECO:0007669"/>
    <property type="project" value="InterPro"/>
</dbReference>
<evidence type="ECO:0000256" key="6">
    <source>
        <dbReference type="ARBA" id="ARBA00022737"/>
    </source>
</evidence>
<comment type="caution">
    <text evidence="14">The sequence shown here is derived from an EMBL/GenBank/DDBJ whole genome shotgun (WGS) entry which is preliminary data.</text>
</comment>
<dbReference type="Proteomes" id="UP000593571">
    <property type="component" value="Unassembled WGS sequence"/>
</dbReference>
<dbReference type="Gene3D" id="1.10.238.10">
    <property type="entry name" value="EF-hand"/>
    <property type="match status" value="2"/>
</dbReference>
<feature type="domain" description="EF-hand" evidence="13">
    <location>
        <begin position="197"/>
        <end position="232"/>
    </location>
</feature>
<dbReference type="InterPro" id="IPR018247">
    <property type="entry name" value="EF_Hand_1_Ca_BS"/>
</dbReference>
<keyword evidence="5" id="KW-0479">Metal-binding</keyword>
<dbReference type="FunFam" id="1.10.238.10:FF:000209">
    <property type="entry name" value="Ninein like"/>
    <property type="match status" value="1"/>
</dbReference>
<name>A0A7J8DJA2_ROUAE</name>
<keyword evidence="10" id="KW-0206">Cytoskeleton</keyword>
<keyword evidence="3" id="KW-0597">Phosphoprotein</keyword>
<protein>
    <recommendedName>
        <fullName evidence="11">Ninein-like protein</fullName>
    </recommendedName>
</protein>
<evidence type="ECO:0000256" key="11">
    <source>
        <dbReference type="ARBA" id="ARBA00071185"/>
    </source>
</evidence>
<feature type="compositionally biased region" description="Polar residues" evidence="12">
    <location>
        <begin position="136"/>
        <end position="149"/>
    </location>
</feature>
<dbReference type="PANTHER" id="PTHR18905:SF12">
    <property type="entry name" value="NINEIN-LIKE PROTEIN"/>
    <property type="match status" value="1"/>
</dbReference>
<dbReference type="FunFam" id="1.10.238.10:FF:000094">
    <property type="entry name" value="ninein isoform X7"/>
    <property type="match status" value="1"/>
</dbReference>
<keyword evidence="15" id="KW-1185">Reference proteome</keyword>
<comment type="subcellular location">
    <subcellularLocation>
        <location evidence="1">Cytoplasm</location>
        <location evidence="1">Cytoskeleton</location>
        <location evidence="1">Microtubule organizing center</location>
        <location evidence="1">Centrosome</location>
    </subcellularLocation>
</comment>
<sequence length="348" mass="38634">MDEEEENHYVSQLREVYSSCDTTGTGFLDREELTQLCLKLHLEKQLPIILQTLLGNDCFARVNFEEFKEGLVAVLSSNAGVGSFNEDSSSLESASYRAVPPKYVSGSKWYGRRSQPEPCDSATGAKCLPEQQARATARSQVRRSASLESVESLKSDEEVESAQEPQNDLFETQGQLPTWDSEVSVNPQKSCSPFFDTPESQVRSIWEALGVGRSGHLSEQELAVVCQSIGLQELKKEELEDLFDKLDQDRDGRVSLEEFQLGLLNYGPSSLLKSSTPIKLSRTWSHYQVPEEGDCHTATTSSLVSVCSGPHLFCSVDNGTGFAFPEQLFALWAQEGIQNGREVLQVWS</sequence>
<dbReference type="Pfam" id="PF13499">
    <property type="entry name" value="EF-hand_7"/>
    <property type="match status" value="1"/>
</dbReference>
<evidence type="ECO:0000256" key="4">
    <source>
        <dbReference type="ARBA" id="ARBA00022701"/>
    </source>
</evidence>
<evidence type="ECO:0000256" key="10">
    <source>
        <dbReference type="ARBA" id="ARBA00023212"/>
    </source>
</evidence>
<keyword evidence="2" id="KW-0963">Cytoplasm</keyword>
<keyword evidence="8" id="KW-0832">Ubl conjugation</keyword>
<dbReference type="AlphaFoldDB" id="A0A7J8DJA2"/>
<keyword evidence="9" id="KW-0175">Coiled coil</keyword>
<gene>
    <name evidence="14" type="ORF">HJG63_014162</name>
</gene>
<keyword evidence="6" id="KW-0677">Repeat</keyword>
<dbReference type="CDD" id="cd00051">
    <property type="entry name" value="EFh"/>
    <property type="match status" value="1"/>
</dbReference>
<dbReference type="GO" id="GO:0005874">
    <property type="term" value="C:microtubule"/>
    <property type="evidence" value="ECO:0007669"/>
    <property type="project" value="UniProtKB-KW"/>
</dbReference>
<dbReference type="PROSITE" id="PS50222">
    <property type="entry name" value="EF_HAND_2"/>
    <property type="match status" value="3"/>
</dbReference>
<evidence type="ECO:0000256" key="9">
    <source>
        <dbReference type="ARBA" id="ARBA00023054"/>
    </source>
</evidence>
<dbReference type="GO" id="GO:0034454">
    <property type="term" value="P:microtubule anchoring at centrosome"/>
    <property type="evidence" value="ECO:0007669"/>
    <property type="project" value="TreeGrafter"/>
</dbReference>
<feature type="domain" description="EF-hand" evidence="13">
    <location>
        <begin position="234"/>
        <end position="269"/>
    </location>
</feature>
<feature type="region of interest" description="Disordered" evidence="12">
    <location>
        <begin position="136"/>
        <end position="165"/>
    </location>
</feature>
<organism evidence="14 15">
    <name type="scientific">Rousettus aegyptiacus</name>
    <name type="common">Egyptian fruit bat</name>
    <name type="synonym">Pteropus aegyptiacus</name>
    <dbReference type="NCBI Taxonomy" id="9407"/>
    <lineage>
        <taxon>Eukaryota</taxon>
        <taxon>Metazoa</taxon>
        <taxon>Chordata</taxon>
        <taxon>Craniata</taxon>
        <taxon>Vertebrata</taxon>
        <taxon>Euteleostomi</taxon>
        <taxon>Mammalia</taxon>
        <taxon>Eutheria</taxon>
        <taxon>Laurasiatheria</taxon>
        <taxon>Chiroptera</taxon>
        <taxon>Yinpterochiroptera</taxon>
        <taxon>Pteropodoidea</taxon>
        <taxon>Pteropodidae</taxon>
        <taxon>Rousettinae</taxon>
        <taxon>Rousettus</taxon>
    </lineage>
</organism>
<evidence type="ECO:0000256" key="2">
    <source>
        <dbReference type="ARBA" id="ARBA00022490"/>
    </source>
</evidence>
<evidence type="ECO:0000256" key="3">
    <source>
        <dbReference type="ARBA" id="ARBA00022553"/>
    </source>
</evidence>
<proteinExistence type="predicted"/>
<keyword evidence="7" id="KW-0106">Calcium</keyword>
<evidence type="ECO:0000259" key="13">
    <source>
        <dbReference type="PROSITE" id="PS50222"/>
    </source>
</evidence>
<dbReference type="SMART" id="SM00054">
    <property type="entry name" value="EFh"/>
    <property type="match status" value="3"/>
</dbReference>
<evidence type="ECO:0000256" key="8">
    <source>
        <dbReference type="ARBA" id="ARBA00022843"/>
    </source>
</evidence>
<evidence type="ECO:0000313" key="15">
    <source>
        <dbReference type="Proteomes" id="UP000593571"/>
    </source>
</evidence>
<dbReference type="PANTHER" id="PTHR18905">
    <property type="entry name" value="NINEIN"/>
    <property type="match status" value="1"/>
</dbReference>
<evidence type="ECO:0000313" key="14">
    <source>
        <dbReference type="EMBL" id="KAF6423211.1"/>
    </source>
</evidence>
<evidence type="ECO:0000256" key="7">
    <source>
        <dbReference type="ARBA" id="ARBA00022837"/>
    </source>
</evidence>
<keyword evidence="4" id="KW-0493">Microtubule</keyword>